<dbReference type="AlphaFoldDB" id="A0AAV7UQX8"/>
<accession>A0AAV7UQX8</accession>
<evidence type="ECO:0000313" key="2">
    <source>
        <dbReference type="EMBL" id="KAJ1191464.1"/>
    </source>
</evidence>
<proteinExistence type="predicted"/>
<sequence length="90" mass="9622">MAGGVPAVTTLSTAPQQDANGRTQQDTVTGVRTGAGGASSFYARGRSAQRLQWQRESGLVAHFILTSMMTPMLSKNRVVHFPLTLIVYNG</sequence>
<dbReference type="EMBL" id="JANPWB010000004">
    <property type="protein sequence ID" value="KAJ1191464.1"/>
    <property type="molecule type" value="Genomic_DNA"/>
</dbReference>
<name>A0AAV7UQX8_PLEWA</name>
<keyword evidence="3" id="KW-1185">Reference proteome</keyword>
<dbReference type="Proteomes" id="UP001066276">
    <property type="component" value="Chromosome 2_2"/>
</dbReference>
<protein>
    <submittedName>
        <fullName evidence="2">Uncharacterized protein</fullName>
    </submittedName>
</protein>
<feature type="compositionally biased region" description="Polar residues" evidence="1">
    <location>
        <begin position="9"/>
        <end position="26"/>
    </location>
</feature>
<feature type="region of interest" description="Disordered" evidence="1">
    <location>
        <begin position="1"/>
        <end position="39"/>
    </location>
</feature>
<comment type="caution">
    <text evidence="2">The sequence shown here is derived from an EMBL/GenBank/DDBJ whole genome shotgun (WGS) entry which is preliminary data.</text>
</comment>
<reference evidence="2" key="1">
    <citation type="journal article" date="2022" name="bioRxiv">
        <title>Sequencing and chromosome-scale assembly of the giantPleurodeles waltlgenome.</title>
        <authorList>
            <person name="Brown T."/>
            <person name="Elewa A."/>
            <person name="Iarovenko S."/>
            <person name="Subramanian E."/>
            <person name="Araus A.J."/>
            <person name="Petzold A."/>
            <person name="Susuki M."/>
            <person name="Suzuki K.-i.T."/>
            <person name="Hayashi T."/>
            <person name="Toyoda A."/>
            <person name="Oliveira C."/>
            <person name="Osipova E."/>
            <person name="Leigh N.D."/>
            <person name="Simon A."/>
            <person name="Yun M.H."/>
        </authorList>
    </citation>
    <scope>NUCLEOTIDE SEQUENCE</scope>
    <source>
        <strain evidence="2">20211129_DDA</strain>
        <tissue evidence="2">Liver</tissue>
    </source>
</reference>
<gene>
    <name evidence="2" type="ORF">NDU88_000780</name>
</gene>
<organism evidence="2 3">
    <name type="scientific">Pleurodeles waltl</name>
    <name type="common">Iberian ribbed newt</name>
    <dbReference type="NCBI Taxonomy" id="8319"/>
    <lineage>
        <taxon>Eukaryota</taxon>
        <taxon>Metazoa</taxon>
        <taxon>Chordata</taxon>
        <taxon>Craniata</taxon>
        <taxon>Vertebrata</taxon>
        <taxon>Euteleostomi</taxon>
        <taxon>Amphibia</taxon>
        <taxon>Batrachia</taxon>
        <taxon>Caudata</taxon>
        <taxon>Salamandroidea</taxon>
        <taxon>Salamandridae</taxon>
        <taxon>Pleurodelinae</taxon>
        <taxon>Pleurodeles</taxon>
    </lineage>
</organism>
<evidence type="ECO:0000313" key="3">
    <source>
        <dbReference type="Proteomes" id="UP001066276"/>
    </source>
</evidence>
<evidence type="ECO:0000256" key="1">
    <source>
        <dbReference type="SAM" id="MobiDB-lite"/>
    </source>
</evidence>